<evidence type="ECO:0000259" key="5">
    <source>
        <dbReference type="PROSITE" id="PS50931"/>
    </source>
</evidence>
<keyword evidence="7" id="KW-1185">Reference proteome</keyword>
<dbReference type="Gene3D" id="3.40.190.290">
    <property type="match status" value="1"/>
</dbReference>
<dbReference type="PANTHER" id="PTHR30419:SF25">
    <property type="entry name" value="HTH-TYPE TRANSCRIPTIONAL REGULATOR YTLI"/>
    <property type="match status" value="1"/>
</dbReference>
<gene>
    <name evidence="6" type="ORF">QOZ84_09150</name>
</gene>
<dbReference type="InterPro" id="IPR036390">
    <property type="entry name" value="WH_DNA-bd_sf"/>
</dbReference>
<evidence type="ECO:0000313" key="7">
    <source>
        <dbReference type="Proteomes" id="UP001301012"/>
    </source>
</evidence>
<dbReference type="SUPFAM" id="SSF53850">
    <property type="entry name" value="Periplasmic binding protein-like II"/>
    <property type="match status" value="1"/>
</dbReference>
<protein>
    <submittedName>
        <fullName evidence="6">LysR family transcriptional regulator</fullName>
    </submittedName>
</protein>
<dbReference type="SUPFAM" id="SSF46785">
    <property type="entry name" value="Winged helix' DNA-binding domain"/>
    <property type="match status" value="1"/>
</dbReference>
<evidence type="ECO:0000256" key="1">
    <source>
        <dbReference type="ARBA" id="ARBA00009437"/>
    </source>
</evidence>
<feature type="domain" description="HTH lysR-type" evidence="5">
    <location>
        <begin position="1"/>
        <end position="58"/>
    </location>
</feature>
<dbReference type="Proteomes" id="UP001301012">
    <property type="component" value="Unassembled WGS sequence"/>
</dbReference>
<accession>A0ABT7E9V9</accession>
<dbReference type="PRINTS" id="PR00039">
    <property type="entry name" value="HTHLYSR"/>
</dbReference>
<dbReference type="Pfam" id="PF03466">
    <property type="entry name" value="LysR_substrate"/>
    <property type="match status" value="1"/>
</dbReference>
<keyword evidence="4" id="KW-0804">Transcription</keyword>
<dbReference type="Gene3D" id="1.10.10.10">
    <property type="entry name" value="Winged helix-like DNA-binding domain superfamily/Winged helix DNA-binding domain"/>
    <property type="match status" value="1"/>
</dbReference>
<dbReference type="Pfam" id="PF00126">
    <property type="entry name" value="HTH_1"/>
    <property type="match status" value="1"/>
</dbReference>
<reference evidence="6 7" key="1">
    <citation type="submission" date="2023-05" db="EMBL/GenBank/DDBJ databases">
        <title>Rombocin, a short stable natural nisin variant, displays selective antimicrobial activity against Listeria monocytogenes and employs dual mode of action to kill target bacterial strains.</title>
        <authorList>
            <person name="Wambui J."/>
            <person name="Stephan R."/>
            <person name="Kuipers O.P."/>
        </authorList>
    </citation>
    <scope>NUCLEOTIDE SEQUENCE [LARGE SCALE GENOMIC DNA]</scope>
    <source>
        <strain evidence="6 7">RC002</strain>
    </source>
</reference>
<sequence>MDIKTLKYFLQICKDGSFSKAAKNLYISQQGLSKAIGNLEKEINVDLFYRHANGNELTKYGEYLKSKAISIVYQFDILTEGIKEMVDEDKGYLRVGVSYGVINALSIDIIKEFNNLYPDIILTIKEYTDFNCEEAVLNGEVDLGFAIHHFDSDKFNSQLVKSKKLYALINKNHNLCDIGKIEFKDLKNEKIIINSNHSKLRHNFLIKCLENEFDPNIAIETDEIVLIHDLSKRNEGIGISINFAHTPNCKINYVPFKDETFVWDIYMITKKDIYDNKYITLFKNFILSRV</sequence>
<evidence type="ECO:0000256" key="3">
    <source>
        <dbReference type="ARBA" id="ARBA00023125"/>
    </source>
</evidence>
<name>A0ABT7E9V9_9FIRM</name>
<keyword evidence="3" id="KW-0238">DNA-binding</keyword>
<comment type="similarity">
    <text evidence="1">Belongs to the LysR transcriptional regulatory family.</text>
</comment>
<comment type="caution">
    <text evidence="6">The sequence shown here is derived from an EMBL/GenBank/DDBJ whole genome shotgun (WGS) entry which is preliminary data.</text>
</comment>
<dbReference type="PANTHER" id="PTHR30419">
    <property type="entry name" value="HTH-TYPE TRANSCRIPTIONAL REGULATOR YBHD"/>
    <property type="match status" value="1"/>
</dbReference>
<proteinExistence type="inferred from homology"/>
<dbReference type="InterPro" id="IPR005119">
    <property type="entry name" value="LysR_subst-bd"/>
</dbReference>
<organism evidence="6 7">
    <name type="scientific">Romboutsia sedimentorum</name>
    <dbReference type="NCBI Taxonomy" id="1368474"/>
    <lineage>
        <taxon>Bacteria</taxon>
        <taxon>Bacillati</taxon>
        <taxon>Bacillota</taxon>
        <taxon>Clostridia</taxon>
        <taxon>Peptostreptococcales</taxon>
        <taxon>Peptostreptococcaceae</taxon>
        <taxon>Romboutsia</taxon>
    </lineage>
</organism>
<dbReference type="RefSeq" id="WP_284132652.1">
    <property type="nucleotide sequence ID" value="NZ_JASKYM010000003.1"/>
</dbReference>
<dbReference type="EMBL" id="JASKYM010000003">
    <property type="protein sequence ID" value="MDK2563715.1"/>
    <property type="molecule type" value="Genomic_DNA"/>
</dbReference>
<dbReference type="PROSITE" id="PS50931">
    <property type="entry name" value="HTH_LYSR"/>
    <property type="match status" value="1"/>
</dbReference>
<dbReference type="InterPro" id="IPR036388">
    <property type="entry name" value="WH-like_DNA-bd_sf"/>
</dbReference>
<dbReference type="InterPro" id="IPR050950">
    <property type="entry name" value="HTH-type_LysR_regulators"/>
</dbReference>
<evidence type="ECO:0000256" key="4">
    <source>
        <dbReference type="ARBA" id="ARBA00023163"/>
    </source>
</evidence>
<evidence type="ECO:0000256" key="2">
    <source>
        <dbReference type="ARBA" id="ARBA00023015"/>
    </source>
</evidence>
<evidence type="ECO:0000313" key="6">
    <source>
        <dbReference type="EMBL" id="MDK2563715.1"/>
    </source>
</evidence>
<dbReference type="InterPro" id="IPR000847">
    <property type="entry name" value="LysR_HTH_N"/>
</dbReference>
<keyword evidence="2" id="KW-0805">Transcription regulation</keyword>